<name>A0A143TRG8_9POAL</name>
<dbReference type="AlphaFoldDB" id="A0A143TRG8"/>
<dbReference type="EMBL" id="HG970323">
    <property type="protein sequence ID" value="CDO85624.1"/>
    <property type="molecule type" value="Genomic_DNA"/>
</dbReference>
<reference evidence="1" key="1">
    <citation type="submission" date="2014-04" db="EMBL/GenBank/DDBJ databases">
        <title>Next-generation sequencing of historic herbarium collections illuminates the history of Sartidia, a C3 grass genus of open woodlands.</title>
        <authorList>
            <person name="Besnard G."/>
            <person name="Christin P.A."/>
            <person name="Male P.J."/>
            <person name="Coissac E."/>
            <person name="Lhuillier E."/>
            <person name="Vorontsova M."/>
        </authorList>
    </citation>
    <scope>NUCLEOTIDE SEQUENCE</scope>
</reference>
<sequence>LTILEPTSFPWQQLLQMSLLLSYSNVSVMSRHH</sequence>
<feature type="non-terminal residue" evidence="1">
    <location>
        <position position="1"/>
    </location>
</feature>
<organism evidence="1">
    <name type="scientific">Sartidia dewinteri</name>
    <dbReference type="NCBI Taxonomy" id="1478599"/>
    <lineage>
        <taxon>Eukaryota</taxon>
        <taxon>Viridiplantae</taxon>
        <taxon>Streptophyta</taxon>
        <taxon>Embryophyta</taxon>
        <taxon>Tracheophyta</taxon>
        <taxon>Spermatophyta</taxon>
        <taxon>Magnoliopsida</taxon>
        <taxon>Liliopsida</taxon>
        <taxon>Poales</taxon>
        <taxon>Poaceae</taxon>
        <taxon>PACMAD clade</taxon>
        <taxon>Aristidoideae</taxon>
        <taxon>Aristideae</taxon>
        <taxon>Sartidia</taxon>
    </lineage>
</organism>
<keyword evidence="1" id="KW-0670">Pyruvate</keyword>
<accession>A0A143TRG8</accession>
<feature type="non-terminal residue" evidence="1">
    <location>
        <position position="33"/>
    </location>
</feature>
<evidence type="ECO:0000313" key="1">
    <source>
        <dbReference type="EMBL" id="CDO85624.1"/>
    </source>
</evidence>
<gene>
    <name evidence="1" type="primary">ppc-aL1a</name>
</gene>
<proteinExistence type="predicted"/>
<protein>
    <submittedName>
        <fullName evidence="1">Phosphoenolpyruvate carboxylase</fullName>
    </submittedName>
</protein>